<evidence type="ECO:0000313" key="7">
    <source>
        <dbReference type="EMBL" id="KAJ5726904.1"/>
    </source>
</evidence>
<feature type="transmembrane region" description="Helical" evidence="5">
    <location>
        <begin position="322"/>
        <end position="347"/>
    </location>
</feature>
<dbReference type="InterPro" id="IPR036259">
    <property type="entry name" value="MFS_trans_sf"/>
</dbReference>
<keyword evidence="4 5" id="KW-0472">Membrane</keyword>
<keyword evidence="3 5" id="KW-1133">Transmembrane helix</keyword>
<accession>A0AAD6HM05</accession>
<feature type="transmembrane region" description="Helical" evidence="5">
    <location>
        <begin position="441"/>
        <end position="461"/>
    </location>
</feature>
<dbReference type="InterPro" id="IPR011701">
    <property type="entry name" value="MFS"/>
</dbReference>
<feature type="transmembrane region" description="Helical" evidence="5">
    <location>
        <begin position="194"/>
        <end position="218"/>
    </location>
</feature>
<comment type="subcellular location">
    <subcellularLocation>
        <location evidence="1">Membrane</location>
        <topology evidence="1">Multi-pass membrane protein</topology>
    </subcellularLocation>
</comment>
<gene>
    <name evidence="7" type="ORF">N7493_005931</name>
</gene>
<keyword evidence="8" id="KW-1185">Reference proteome</keyword>
<dbReference type="Proteomes" id="UP001215712">
    <property type="component" value="Unassembled WGS sequence"/>
</dbReference>
<feature type="transmembrane region" description="Helical" evidence="5">
    <location>
        <begin position="107"/>
        <end position="128"/>
    </location>
</feature>
<evidence type="ECO:0000259" key="6">
    <source>
        <dbReference type="PROSITE" id="PS50850"/>
    </source>
</evidence>
<feature type="domain" description="Major facilitator superfamily (MFS) profile" evidence="6">
    <location>
        <begin position="69"/>
        <end position="547"/>
    </location>
</feature>
<reference evidence="7" key="2">
    <citation type="submission" date="2023-01" db="EMBL/GenBank/DDBJ databases">
        <authorList>
            <person name="Petersen C."/>
        </authorList>
    </citation>
    <scope>NUCLEOTIDE SEQUENCE</scope>
    <source>
        <strain evidence="7">IBT 17514</strain>
    </source>
</reference>
<feature type="transmembrane region" description="Helical" evidence="5">
    <location>
        <begin position="69"/>
        <end position="95"/>
    </location>
</feature>
<feature type="transmembrane region" description="Helical" evidence="5">
    <location>
        <begin position="224"/>
        <end position="244"/>
    </location>
</feature>
<comment type="caution">
    <text evidence="7">The sequence shown here is derived from an EMBL/GenBank/DDBJ whole genome shotgun (WGS) entry which is preliminary data.</text>
</comment>
<evidence type="ECO:0000256" key="5">
    <source>
        <dbReference type="SAM" id="Phobius"/>
    </source>
</evidence>
<evidence type="ECO:0000256" key="3">
    <source>
        <dbReference type="ARBA" id="ARBA00022989"/>
    </source>
</evidence>
<dbReference type="PANTHER" id="PTHR23502:SF29">
    <property type="entry name" value="TRANSPORTER, PUTATIVE (AFU_ORTHOLOGUE AFUA_6G06680)-RELATED"/>
    <property type="match status" value="1"/>
</dbReference>
<organism evidence="7 8">
    <name type="scientific">Penicillium malachiteum</name>
    <dbReference type="NCBI Taxonomy" id="1324776"/>
    <lineage>
        <taxon>Eukaryota</taxon>
        <taxon>Fungi</taxon>
        <taxon>Dikarya</taxon>
        <taxon>Ascomycota</taxon>
        <taxon>Pezizomycotina</taxon>
        <taxon>Eurotiomycetes</taxon>
        <taxon>Eurotiomycetidae</taxon>
        <taxon>Eurotiales</taxon>
        <taxon>Aspergillaceae</taxon>
        <taxon>Penicillium</taxon>
    </lineage>
</organism>
<sequence length="547" mass="59288">MGLGILESRSRLSKVPGTVALADIDEQSIDNAAILKRAKGSDEKIILVPQPSDDPNDPLNWPLWKKVTIVAIMVFGACLNAATIGPLLSASIVVISEDLNRSMTETTLLTGYNLAIAGASCPLISAFATKVGKRPVLLTSSMASLIGSIIGSVSQTYDTLLVARIIQGFSIAAYESITFTLIGDLFFVHQRGFWINIISFTLTAVSNLSSIIAGPITYNLGWHYLFYILVACSGLQVLLLFFFAPETCYKRENSLSQYVLGSDGNPETKGTETIEHIEDSSDSVSQHPSPSATPLKSFRQELAVYTGSYSNENILKLLLGPFLCLTNLVALWNVVMTGVVTSTYVAISYVVAQIFSAAPYLLSTAQIGYLSVGPFLGGFIGCTLVARSSDPLAVWMAKHNNGTYEPEFRIPLIVFAFIGTAGLFGFGATAAAGDSIYLVDFMWGLTLAGISFAVGSCSAHAIDAFGSMRNEIFVANVMFKNFLFFGYSYFINDWILEDGPARPFYVFGGINAGLIVTALPVYLFGKRYRSMWSQHNLMEMMKAKLFG</sequence>
<dbReference type="AlphaFoldDB" id="A0AAD6HM05"/>
<dbReference type="PANTHER" id="PTHR23502">
    <property type="entry name" value="MAJOR FACILITATOR SUPERFAMILY"/>
    <property type="match status" value="1"/>
</dbReference>
<evidence type="ECO:0000256" key="1">
    <source>
        <dbReference type="ARBA" id="ARBA00004141"/>
    </source>
</evidence>
<dbReference type="InterPro" id="IPR020846">
    <property type="entry name" value="MFS_dom"/>
</dbReference>
<evidence type="ECO:0000256" key="2">
    <source>
        <dbReference type="ARBA" id="ARBA00022692"/>
    </source>
</evidence>
<dbReference type="GO" id="GO:0005886">
    <property type="term" value="C:plasma membrane"/>
    <property type="evidence" value="ECO:0007669"/>
    <property type="project" value="TreeGrafter"/>
</dbReference>
<evidence type="ECO:0000313" key="8">
    <source>
        <dbReference type="Proteomes" id="UP001215712"/>
    </source>
</evidence>
<dbReference type="Gene3D" id="1.20.1250.20">
    <property type="entry name" value="MFS general substrate transporter like domains"/>
    <property type="match status" value="1"/>
</dbReference>
<feature type="transmembrane region" description="Helical" evidence="5">
    <location>
        <begin position="504"/>
        <end position="525"/>
    </location>
</feature>
<proteinExistence type="predicted"/>
<feature type="transmembrane region" description="Helical" evidence="5">
    <location>
        <begin position="473"/>
        <end position="492"/>
    </location>
</feature>
<dbReference type="GO" id="GO:0022857">
    <property type="term" value="F:transmembrane transporter activity"/>
    <property type="evidence" value="ECO:0007669"/>
    <property type="project" value="InterPro"/>
</dbReference>
<protein>
    <recommendedName>
        <fullName evidence="6">Major facilitator superfamily (MFS) profile domain-containing protein</fullName>
    </recommendedName>
</protein>
<evidence type="ECO:0000256" key="4">
    <source>
        <dbReference type="ARBA" id="ARBA00023136"/>
    </source>
</evidence>
<dbReference type="SUPFAM" id="SSF103473">
    <property type="entry name" value="MFS general substrate transporter"/>
    <property type="match status" value="1"/>
</dbReference>
<dbReference type="Pfam" id="PF07690">
    <property type="entry name" value="MFS_1"/>
    <property type="match status" value="1"/>
</dbReference>
<feature type="transmembrane region" description="Helical" evidence="5">
    <location>
        <begin position="165"/>
        <end position="187"/>
    </location>
</feature>
<feature type="transmembrane region" description="Helical" evidence="5">
    <location>
        <begin position="135"/>
        <end position="153"/>
    </location>
</feature>
<feature type="transmembrane region" description="Helical" evidence="5">
    <location>
        <begin position="367"/>
        <end position="387"/>
    </location>
</feature>
<name>A0AAD6HM05_9EURO</name>
<feature type="transmembrane region" description="Helical" evidence="5">
    <location>
        <begin position="408"/>
        <end position="429"/>
    </location>
</feature>
<keyword evidence="2 5" id="KW-0812">Transmembrane</keyword>
<dbReference type="EMBL" id="JAQJAN010000007">
    <property type="protein sequence ID" value="KAJ5726904.1"/>
    <property type="molecule type" value="Genomic_DNA"/>
</dbReference>
<dbReference type="PROSITE" id="PS50850">
    <property type="entry name" value="MFS"/>
    <property type="match status" value="1"/>
</dbReference>
<reference evidence="7" key="1">
    <citation type="journal article" date="2023" name="IMA Fungus">
        <title>Comparative genomic study of the Penicillium genus elucidates a diverse pangenome and 15 lateral gene transfer events.</title>
        <authorList>
            <person name="Petersen C."/>
            <person name="Sorensen T."/>
            <person name="Nielsen M.R."/>
            <person name="Sondergaard T.E."/>
            <person name="Sorensen J.L."/>
            <person name="Fitzpatrick D.A."/>
            <person name="Frisvad J.C."/>
            <person name="Nielsen K.L."/>
        </authorList>
    </citation>
    <scope>NUCLEOTIDE SEQUENCE</scope>
    <source>
        <strain evidence="7">IBT 17514</strain>
    </source>
</reference>